<feature type="region of interest" description="Disordered" evidence="5">
    <location>
        <begin position="329"/>
        <end position="351"/>
    </location>
</feature>
<keyword evidence="2 6" id="KW-0812">Transmembrane</keyword>
<evidence type="ECO:0000313" key="8">
    <source>
        <dbReference type="EMBL" id="CAD8457854.1"/>
    </source>
</evidence>
<feature type="transmembrane region" description="Helical" evidence="6">
    <location>
        <begin position="79"/>
        <end position="98"/>
    </location>
</feature>
<sequence length="367" mass="40243">MARASINDYRGLIYMALSALGQAFGALFVKFAAHRGMQCFQILFFRGMMMWAANTSVLKSKGVPFRNWWGAGMEHTCWLTFRGLFGFLSLACKYWSVIHLYLADAISLRFTVHIFSGIFACILLGESWLIGEAISAVVGFGGILMVVQPAWLSILGFPAKVGPAYPIFDVTVAILCPVFNALGYVAIRKLKKIKDDTDPFIILHFLGMFLTFASLPLARIIEGPLELPDNWQAWFWLLALSATTYISQVFVTWGLQLERAGPGTTVTLIGVPATMVLQVVFLRKNEPLSILSCIGALVICLSIGNVALGKRSAKKEELEVLLGDNAEKGAKGHTNGHSNGHSNGYSNGHYMNGNGNGHAHYSRMKDV</sequence>
<evidence type="ECO:0000256" key="4">
    <source>
        <dbReference type="ARBA" id="ARBA00023136"/>
    </source>
</evidence>
<feature type="transmembrane region" description="Helical" evidence="6">
    <location>
        <begin position="12"/>
        <end position="33"/>
    </location>
</feature>
<evidence type="ECO:0000256" key="3">
    <source>
        <dbReference type="ARBA" id="ARBA00022989"/>
    </source>
</evidence>
<dbReference type="GO" id="GO:0016020">
    <property type="term" value="C:membrane"/>
    <property type="evidence" value="ECO:0007669"/>
    <property type="project" value="UniProtKB-SubCell"/>
</dbReference>
<accession>A0A7S0H606</accession>
<feature type="transmembrane region" description="Helical" evidence="6">
    <location>
        <begin position="165"/>
        <end position="187"/>
    </location>
</feature>
<feature type="transmembrane region" description="Helical" evidence="6">
    <location>
        <begin position="233"/>
        <end position="253"/>
    </location>
</feature>
<feature type="transmembrane region" description="Helical" evidence="6">
    <location>
        <begin position="288"/>
        <end position="308"/>
    </location>
</feature>
<evidence type="ECO:0000256" key="6">
    <source>
        <dbReference type="SAM" id="Phobius"/>
    </source>
</evidence>
<feature type="domain" description="EamA" evidence="7">
    <location>
        <begin position="172"/>
        <end position="303"/>
    </location>
</feature>
<name>A0A7S0H606_9EUKA</name>
<dbReference type="PANTHER" id="PTHR22911:SF6">
    <property type="entry name" value="SOLUTE CARRIER FAMILY 35 MEMBER G1"/>
    <property type="match status" value="1"/>
</dbReference>
<feature type="transmembrane region" description="Helical" evidence="6">
    <location>
        <begin position="199"/>
        <end position="221"/>
    </location>
</feature>
<evidence type="ECO:0000256" key="5">
    <source>
        <dbReference type="SAM" id="MobiDB-lite"/>
    </source>
</evidence>
<feature type="transmembrane region" description="Helical" evidence="6">
    <location>
        <begin position="265"/>
        <end position="282"/>
    </location>
</feature>
<feature type="transmembrane region" description="Helical" evidence="6">
    <location>
        <begin position="137"/>
        <end position="159"/>
    </location>
</feature>
<dbReference type="InterPro" id="IPR000620">
    <property type="entry name" value="EamA_dom"/>
</dbReference>
<comment type="subcellular location">
    <subcellularLocation>
        <location evidence="1">Membrane</location>
        <topology evidence="1">Multi-pass membrane protein</topology>
    </subcellularLocation>
</comment>
<organism evidence="8">
    <name type="scientific">Amorphochlora amoebiformis</name>
    <dbReference type="NCBI Taxonomy" id="1561963"/>
    <lineage>
        <taxon>Eukaryota</taxon>
        <taxon>Sar</taxon>
        <taxon>Rhizaria</taxon>
        <taxon>Cercozoa</taxon>
        <taxon>Chlorarachniophyceae</taxon>
        <taxon>Amorphochlora</taxon>
    </lineage>
</organism>
<reference evidence="8" key="1">
    <citation type="submission" date="2021-01" db="EMBL/GenBank/DDBJ databases">
        <authorList>
            <person name="Corre E."/>
            <person name="Pelletier E."/>
            <person name="Niang G."/>
            <person name="Scheremetjew M."/>
            <person name="Finn R."/>
            <person name="Kale V."/>
            <person name="Holt S."/>
            <person name="Cochrane G."/>
            <person name="Meng A."/>
            <person name="Brown T."/>
            <person name="Cohen L."/>
        </authorList>
    </citation>
    <scope>NUCLEOTIDE SEQUENCE</scope>
    <source>
        <strain evidence="8">CCMP2058</strain>
    </source>
</reference>
<feature type="transmembrane region" description="Helical" evidence="6">
    <location>
        <begin position="39"/>
        <end position="58"/>
    </location>
</feature>
<dbReference type="SUPFAM" id="SSF103481">
    <property type="entry name" value="Multidrug resistance efflux transporter EmrE"/>
    <property type="match status" value="1"/>
</dbReference>
<protein>
    <recommendedName>
        <fullName evidence="7">EamA domain-containing protein</fullName>
    </recommendedName>
</protein>
<gene>
    <name evidence="8" type="ORF">LAMO00422_LOCUS16805</name>
</gene>
<evidence type="ECO:0000256" key="2">
    <source>
        <dbReference type="ARBA" id="ARBA00022692"/>
    </source>
</evidence>
<dbReference type="EMBL" id="HBEM01024733">
    <property type="protein sequence ID" value="CAD8457854.1"/>
    <property type="molecule type" value="Transcribed_RNA"/>
</dbReference>
<keyword evidence="4 6" id="KW-0472">Membrane</keyword>
<dbReference type="AlphaFoldDB" id="A0A7S0H606"/>
<evidence type="ECO:0000259" key="7">
    <source>
        <dbReference type="Pfam" id="PF00892"/>
    </source>
</evidence>
<dbReference type="InterPro" id="IPR037185">
    <property type="entry name" value="EmrE-like"/>
</dbReference>
<feature type="compositionally biased region" description="Low complexity" evidence="5">
    <location>
        <begin position="342"/>
        <end position="351"/>
    </location>
</feature>
<keyword evidence="3 6" id="KW-1133">Transmembrane helix</keyword>
<feature type="transmembrane region" description="Helical" evidence="6">
    <location>
        <begin position="110"/>
        <end position="130"/>
    </location>
</feature>
<proteinExistence type="predicted"/>
<evidence type="ECO:0000256" key="1">
    <source>
        <dbReference type="ARBA" id="ARBA00004141"/>
    </source>
</evidence>
<dbReference type="PANTHER" id="PTHR22911">
    <property type="entry name" value="ACYL-MALONYL CONDENSING ENZYME-RELATED"/>
    <property type="match status" value="1"/>
</dbReference>
<dbReference type="Pfam" id="PF00892">
    <property type="entry name" value="EamA"/>
    <property type="match status" value="1"/>
</dbReference>